<reference evidence="1" key="1">
    <citation type="submission" date="2021-06" db="EMBL/GenBank/DDBJ databases">
        <title>Parelaphostrongylus tenuis whole genome reference sequence.</title>
        <authorList>
            <person name="Garwood T.J."/>
            <person name="Larsen P.A."/>
            <person name="Fountain-Jones N.M."/>
            <person name="Garbe J.R."/>
            <person name="Macchietto M.G."/>
            <person name="Kania S.A."/>
            <person name="Gerhold R.W."/>
            <person name="Richards J.E."/>
            <person name="Wolf T.M."/>
        </authorList>
    </citation>
    <scope>NUCLEOTIDE SEQUENCE</scope>
    <source>
        <strain evidence="1">MNPRO001-30</strain>
        <tissue evidence="1">Meninges</tissue>
    </source>
</reference>
<keyword evidence="2" id="KW-1185">Reference proteome</keyword>
<dbReference type="Proteomes" id="UP001196413">
    <property type="component" value="Unassembled WGS sequence"/>
</dbReference>
<protein>
    <submittedName>
        <fullName evidence="1">Uncharacterized protein</fullName>
    </submittedName>
</protein>
<dbReference type="EMBL" id="JAHQIW010000785">
    <property type="protein sequence ID" value="KAJ1350011.1"/>
    <property type="molecule type" value="Genomic_DNA"/>
</dbReference>
<gene>
    <name evidence="1" type="ORF">KIN20_005707</name>
</gene>
<dbReference type="AlphaFoldDB" id="A0AAD5MLI4"/>
<evidence type="ECO:0000313" key="2">
    <source>
        <dbReference type="Proteomes" id="UP001196413"/>
    </source>
</evidence>
<evidence type="ECO:0000313" key="1">
    <source>
        <dbReference type="EMBL" id="KAJ1350011.1"/>
    </source>
</evidence>
<organism evidence="1 2">
    <name type="scientific">Parelaphostrongylus tenuis</name>
    <name type="common">Meningeal worm</name>
    <dbReference type="NCBI Taxonomy" id="148309"/>
    <lineage>
        <taxon>Eukaryota</taxon>
        <taxon>Metazoa</taxon>
        <taxon>Ecdysozoa</taxon>
        <taxon>Nematoda</taxon>
        <taxon>Chromadorea</taxon>
        <taxon>Rhabditida</taxon>
        <taxon>Rhabditina</taxon>
        <taxon>Rhabditomorpha</taxon>
        <taxon>Strongyloidea</taxon>
        <taxon>Metastrongylidae</taxon>
        <taxon>Parelaphostrongylus</taxon>
    </lineage>
</organism>
<accession>A0AAD5MLI4</accession>
<comment type="caution">
    <text evidence="1">The sequence shown here is derived from an EMBL/GenBank/DDBJ whole genome shotgun (WGS) entry which is preliminary data.</text>
</comment>
<sequence>MKTTVDAIQNPTRRSLTSHFDWRPFVKRAGAERRIAEVNGMNAFTVTFDRSSKSDVISTKPEEAVFAYDVYGQWRIEINHSGCSRGHGSSLSTSEPRCSIRFIGQEE</sequence>
<name>A0AAD5MLI4_PARTN</name>
<proteinExistence type="predicted"/>